<gene>
    <name evidence="1" type="ORF">WKI67_07930</name>
</gene>
<dbReference type="Proteomes" id="UP001377168">
    <property type="component" value="Unassembled WGS sequence"/>
</dbReference>
<protein>
    <submittedName>
        <fullName evidence="1">Gas vesicle protein</fullName>
    </submittedName>
</protein>
<evidence type="ECO:0000313" key="2">
    <source>
        <dbReference type="Proteomes" id="UP001377168"/>
    </source>
</evidence>
<reference evidence="1" key="1">
    <citation type="submission" date="2024-03" db="EMBL/GenBank/DDBJ databases">
        <title>Novel Streptomyces species of biotechnological and ecological value are a feature of Machair soil.</title>
        <authorList>
            <person name="Prole J.R."/>
            <person name="Goodfellow M."/>
            <person name="Allenby N."/>
            <person name="Ward A.C."/>
        </authorList>
    </citation>
    <scope>NUCLEOTIDE SEQUENCE</scope>
    <source>
        <strain evidence="1">MS2.AVA.5</strain>
    </source>
</reference>
<keyword evidence="2" id="KW-1185">Reference proteome</keyword>
<proteinExistence type="predicted"/>
<evidence type="ECO:0000313" key="1">
    <source>
        <dbReference type="EMBL" id="MEJ8633322.1"/>
    </source>
</evidence>
<dbReference type="EMBL" id="JBBKAJ010000022">
    <property type="protein sequence ID" value="MEJ8633322.1"/>
    <property type="molecule type" value="Genomic_DNA"/>
</dbReference>
<accession>A0ACC6PPF1</accession>
<name>A0ACC6PPF1_9ACTN</name>
<comment type="caution">
    <text evidence="1">The sequence shown here is derived from an EMBL/GenBank/DDBJ whole genome shotgun (WGS) entry which is preliminary data.</text>
</comment>
<sequence>MANSAENTDNKSRSEASRPGPMDVLRQACAQLTELTGREAESVSSFERTEDGWKLEVEVLEMERVPTTTSLLATYQVTLDEQGELSGYRRIRRYERGRADPK</sequence>
<organism evidence="1 2">
    <name type="scientific">Streptomyces achmelvichensis</name>
    <dbReference type="NCBI Taxonomy" id="3134111"/>
    <lineage>
        <taxon>Bacteria</taxon>
        <taxon>Bacillati</taxon>
        <taxon>Actinomycetota</taxon>
        <taxon>Actinomycetes</taxon>
        <taxon>Kitasatosporales</taxon>
        <taxon>Streptomycetaceae</taxon>
        <taxon>Streptomyces</taxon>
    </lineage>
</organism>